<evidence type="ECO:0000256" key="1">
    <source>
        <dbReference type="ARBA" id="ARBA00008769"/>
    </source>
</evidence>
<organism evidence="4 5">
    <name type="scientific">Rhodoblastus acidophilus</name>
    <name type="common">Rhodopseudomonas acidophila</name>
    <dbReference type="NCBI Taxonomy" id="1074"/>
    <lineage>
        <taxon>Bacteria</taxon>
        <taxon>Pseudomonadati</taxon>
        <taxon>Pseudomonadota</taxon>
        <taxon>Alphaproteobacteria</taxon>
        <taxon>Hyphomicrobiales</taxon>
        <taxon>Rhodoblastaceae</taxon>
        <taxon>Rhodoblastus</taxon>
    </lineage>
</organism>
<dbReference type="GO" id="GO:0015288">
    <property type="term" value="F:porin activity"/>
    <property type="evidence" value="ECO:0007669"/>
    <property type="project" value="InterPro"/>
</dbReference>
<comment type="similarity">
    <text evidence="1 2">Belongs to the OprB family.</text>
</comment>
<dbReference type="InterPro" id="IPR038673">
    <property type="entry name" value="OprB_sf"/>
</dbReference>
<name>A0A6N8DI12_RHOAC</name>
<reference evidence="4 5" key="1">
    <citation type="submission" date="2019-11" db="EMBL/GenBank/DDBJ databases">
        <title>Whole-genome sequence of a Rhodoblastus acidophilus DSM 142.</title>
        <authorList>
            <person name="Kyndt J.A."/>
            <person name="Meyer T.E."/>
        </authorList>
    </citation>
    <scope>NUCLEOTIDE SEQUENCE [LARGE SCALE GENOMIC DNA]</scope>
    <source>
        <strain evidence="4 5">DSM 142</strain>
    </source>
</reference>
<evidence type="ECO:0000313" key="4">
    <source>
        <dbReference type="EMBL" id="MTV29848.1"/>
    </source>
</evidence>
<accession>A0A6N8DI12</accession>
<feature type="region of interest" description="Disordered" evidence="3">
    <location>
        <begin position="26"/>
        <end position="64"/>
    </location>
</feature>
<sequence length="243" mass="26345">MSVYLKIHNNGRWRCQSPGGYFGATAHGAGTAEPDETEDSAELAGSDCGSAGAGRRRRQARRTRCGRTAVAAQQHPWIGADHGRKKVPLGQGRFRPAQLHWRRSRQCLGRSAPRGHLRWPAFTGVNLPGGGLGYPLATPGVRVKLGNDSDPLNVLVAVFNGNPAGQCDQDPQICNRYGTNFPLQNPPLVMQEVQYRYNQGKDDKALAGSIKVGAFQSFRNFNHLRYDALACRSASPLAALAPC</sequence>
<feature type="compositionally biased region" description="Basic residues" evidence="3">
    <location>
        <begin position="54"/>
        <end position="64"/>
    </location>
</feature>
<evidence type="ECO:0000313" key="5">
    <source>
        <dbReference type="Proteomes" id="UP000439113"/>
    </source>
</evidence>
<dbReference type="Gene3D" id="2.40.160.180">
    <property type="entry name" value="Carbohydrate-selective porin OprB"/>
    <property type="match status" value="1"/>
</dbReference>
<evidence type="ECO:0000256" key="3">
    <source>
        <dbReference type="SAM" id="MobiDB-lite"/>
    </source>
</evidence>
<evidence type="ECO:0000256" key="2">
    <source>
        <dbReference type="RuleBase" id="RU363072"/>
    </source>
</evidence>
<dbReference type="AlphaFoldDB" id="A0A6N8DI12"/>
<dbReference type="GO" id="GO:0008643">
    <property type="term" value="P:carbohydrate transport"/>
    <property type="evidence" value="ECO:0007669"/>
    <property type="project" value="InterPro"/>
</dbReference>
<gene>
    <name evidence="4" type="ORF">GJ654_02430</name>
</gene>
<dbReference type="Pfam" id="PF04966">
    <property type="entry name" value="OprB"/>
    <property type="match status" value="1"/>
</dbReference>
<protein>
    <submittedName>
        <fullName evidence="4">Uncharacterized protein</fullName>
    </submittedName>
</protein>
<dbReference type="OrthoDB" id="177316at2"/>
<dbReference type="InterPro" id="IPR007049">
    <property type="entry name" value="Carb-sel_porin_OprB"/>
</dbReference>
<dbReference type="EMBL" id="WNKS01000002">
    <property type="protein sequence ID" value="MTV29848.1"/>
    <property type="molecule type" value="Genomic_DNA"/>
</dbReference>
<dbReference type="GO" id="GO:0016020">
    <property type="term" value="C:membrane"/>
    <property type="evidence" value="ECO:0007669"/>
    <property type="project" value="InterPro"/>
</dbReference>
<dbReference type="Proteomes" id="UP000439113">
    <property type="component" value="Unassembled WGS sequence"/>
</dbReference>
<proteinExistence type="inferred from homology"/>
<comment type="caution">
    <text evidence="4">The sequence shown here is derived from an EMBL/GenBank/DDBJ whole genome shotgun (WGS) entry which is preliminary data.</text>
</comment>